<dbReference type="RefSeq" id="XP_067757621.1">
    <property type="nucleotide sequence ID" value="XM_067901915.1"/>
</dbReference>
<dbReference type="KEGG" id="phet:94291992"/>
<evidence type="ECO:0000313" key="4">
    <source>
        <dbReference type="Proteomes" id="UP000674318"/>
    </source>
</evidence>
<accession>A0A836I745</accession>
<dbReference type="OrthoDB" id="267096at2759"/>
<dbReference type="GeneID" id="94291992"/>
<evidence type="ECO:0000313" key="3">
    <source>
        <dbReference type="EMBL" id="KAG5506459.1"/>
    </source>
</evidence>
<feature type="region of interest" description="Disordered" evidence="1">
    <location>
        <begin position="710"/>
        <end position="733"/>
    </location>
</feature>
<comment type="caution">
    <text evidence="3">The sequence shown here is derived from an EMBL/GenBank/DDBJ whole genome shotgun (WGS) entry which is preliminary data.</text>
</comment>
<dbReference type="Proteomes" id="UP000674318">
    <property type="component" value="Unassembled WGS sequence"/>
</dbReference>
<protein>
    <recommendedName>
        <fullName evidence="2">Treble clef zinc finger domain-containing protein</fullName>
    </recommendedName>
</protein>
<proteinExistence type="predicted"/>
<organism evidence="3 4">
    <name type="scientific">Porcisia hertigi</name>
    <dbReference type="NCBI Taxonomy" id="2761500"/>
    <lineage>
        <taxon>Eukaryota</taxon>
        <taxon>Discoba</taxon>
        <taxon>Euglenozoa</taxon>
        <taxon>Kinetoplastea</taxon>
        <taxon>Metakinetoplastina</taxon>
        <taxon>Trypanosomatida</taxon>
        <taxon>Trypanosomatidae</taxon>
        <taxon>Leishmaniinae</taxon>
        <taxon>Porcisia</taxon>
    </lineage>
</organism>
<feature type="region of interest" description="Disordered" evidence="1">
    <location>
        <begin position="661"/>
        <end position="688"/>
    </location>
</feature>
<evidence type="ECO:0000256" key="1">
    <source>
        <dbReference type="SAM" id="MobiDB-lite"/>
    </source>
</evidence>
<sequence>MRPLLAGRLSARASVTVTLRCCSTTTPTTSEDSAAAPSTATRSARQLRLAVVRPDLLDDWVPELNDVIAQEISCNEATTPVWWRCSHCQERYQCTVQARVARGRAACPRCGGRIRATGDPSANNSTSLSTAPLPRDEPAHCVDAGEMLDKTHPDLAARWDPTRNGRLLPSQVTASSTRQVWWLPDASTAPPTSPSAQSSALAQGSFLRPVFAFVQDAASPEEQAAATAAMEWRLLHEIRRVAHIEDAEKAGAIPIALPSNPVGTRQAAAWLTGFDTASDAVPRPPLAAPMATADVHVVACMWKDRISRLSLKEKITDGTSMQVSEPCLASILPRELFSHSPTTTRQAGSSAHGAAASAVREALLSQYSEFVCLQRRRNGSSSSSKDRITVTPVLASLLQNCDSASTDALTAVEGASSSWTDFFALTRDAALPKGYIDPAASLYFPDATKAVGTAESDAAEVDSLRLTPSDVETTITTVLTKYPRRPPSPRLREDDVMQATPPMMCTGVDNAEDGDSVDEAASSRHLVKHRQRMRHINVPFGHATTAAEESAARLAAEYDVGEDNDDDHGRLKNDRGLAQTPRDAFSFAAELHAASRASTRATSGMGRRSGEAVTTASLVDSAIAALGEAFSAEVDSSSRHYHREAHRPEALRAECFASSGLSARRTGASPRRFRLSPPHDASQRKQGHAVTGAVAADSIAVVQPAFFDAPQTPRKVARSRRVKKEVSSAAAEV</sequence>
<dbReference type="InterPro" id="IPR025487">
    <property type="entry name" value="DUF4379"/>
</dbReference>
<dbReference type="Pfam" id="PF14311">
    <property type="entry name" value="DUF4379"/>
    <property type="match status" value="2"/>
</dbReference>
<dbReference type="PANTHER" id="PTHR37317">
    <property type="entry name" value="BLR8090 PROTEIN"/>
    <property type="match status" value="1"/>
</dbReference>
<keyword evidence="4" id="KW-1185">Reference proteome</keyword>
<evidence type="ECO:0000259" key="2">
    <source>
        <dbReference type="Pfam" id="PF14311"/>
    </source>
</evidence>
<feature type="compositionally biased region" description="Polar residues" evidence="1">
    <location>
        <begin position="120"/>
        <end position="130"/>
    </location>
</feature>
<feature type="domain" description="Treble clef zinc finger" evidence="2">
    <location>
        <begin position="155"/>
        <end position="182"/>
    </location>
</feature>
<gene>
    <name evidence="3" type="ORF">JKF63_05962</name>
</gene>
<dbReference type="PANTHER" id="PTHR37317:SF1">
    <property type="entry name" value="ZINC-RIBBON DOMAIN-CONTAINING PROTEIN-RELATED"/>
    <property type="match status" value="1"/>
</dbReference>
<dbReference type="EMBL" id="JAFJZO010000020">
    <property type="protein sequence ID" value="KAG5506459.1"/>
    <property type="molecule type" value="Genomic_DNA"/>
</dbReference>
<feature type="domain" description="Treble clef zinc finger" evidence="2">
    <location>
        <begin position="56"/>
        <end position="113"/>
    </location>
</feature>
<reference evidence="3 4" key="1">
    <citation type="submission" date="2021-02" db="EMBL/GenBank/DDBJ databases">
        <title>Porcisia hertigi Genome sequencing and assembly.</title>
        <authorList>
            <person name="Almutairi H."/>
            <person name="Gatherer D."/>
        </authorList>
    </citation>
    <scope>NUCLEOTIDE SEQUENCE [LARGE SCALE GENOMIC DNA]</scope>
    <source>
        <strain evidence="3 4">C119</strain>
    </source>
</reference>
<name>A0A836I745_9TRYP</name>
<feature type="region of interest" description="Disordered" evidence="1">
    <location>
        <begin position="118"/>
        <end position="137"/>
    </location>
</feature>
<dbReference type="AlphaFoldDB" id="A0A836I745"/>